<name>A0ABM6HIA7_9ACTN</name>
<reference evidence="2 3" key="1">
    <citation type="journal article" date="2017" name="J. Biotechnol.">
        <title>The complete genome sequence of Streptomyces autolyticus CGMCC 0516, the producer of geldanamycin, autolytimycin, reblastatin and elaiophylin.</title>
        <authorList>
            <person name="Yin M."/>
            <person name="Jiang M."/>
            <person name="Ren Z."/>
            <person name="Dong Y."/>
            <person name="Lu T."/>
        </authorList>
    </citation>
    <scope>NUCLEOTIDE SEQUENCE [LARGE SCALE GENOMIC DNA]</scope>
    <source>
        <strain evidence="2 3">CGMCC0516</strain>
    </source>
</reference>
<dbReference type="Gene3D" id="3.40.50.12780">
    <property type="entry name" value="N-terminal domain of ligase-like"/>
    <property type="match status" value="1"/>
</dbReference>
<dbReference type="InterPro" id="IPR042099">
    <property type="entry name" value="ANL_N_sf"/>
</dbReference>
<dbReference type="SUPFAM" id="SSF56801">
    <property type="entry name" value="Acetyl-CoA synthetase-like"/>
    <property type="match status" value="1"/>
</dbReference>
<proteinExistence type="predicted"/>
<organism evidence="2 3">
    <name type="scientific">Streptomyces autolyticus</name>
    <dbReference type="NCBI Taxonomy" id="75293"/>
    <lineage>
        <taxon>Bacteria</taxon>
        <taxon>Bacillati</taxon>
        <taxon>Actinomycetota</taxon>
        <taxon>Actinomycetes</taxon>
        <taxon>Kitasatosporales</taxon>
        <taxon>Streptomycetaceae</taxon>
        <taxon>Streptomyces</taxon>
    </lineage>
</organism>
<dbReference type="InterPro" id="IPR050237">
    <property type="entry name" value="ATP-dep_AMP-bd_enzyme"/>
</dbReference>
<dbReference type="PANTHER" id="PTHR43767">
    <property type="entry name" value="LONG-CHAIN-FATTY-ACID--COA LIGASE"/>
    <property type="match status" value="1"/>
</dbReference>
<evidence type="ECO:0000313" key="3">
    <source>
        <dbReference type="Proteomes" id="UP000187851"/>
    </source>
</evidence>
<dbReference type="Pfam" id="PF00501">
    <property type="entry name" value="AMP-binding"/>
    <property type="match status" value="1"/>
</dbReference>
<feature type="domain" description="AMP-dependent synthetase/ligase" evidence="1">
    <location>
        <begin position="9"/>
        <end position="311"/>
    </location>
</feature>
<evidence type="ECO:0000259" key="1">
    <source>
        <dbReference type="Pfam" id="PF00501"/>
    </source>
</evidence>
<dbReference type="RefSeq" id="WP_079258854.1">
    <property type="nucleotide sequence ID" value="NZ_CP019458.1"/>
</dbReference>
<dbReference type="InterPro" id="IPR000873">
    <property type="entry name" value="AMP-dep_synth/lig_dom"/>
</dbReference>
<evidence type="ECO:0000313" key="2">
    <source>
        <dbReference type="EMBL" id="AQA13805.1"/>
    </source>
</evidence>
<dbReference type="PANTHER" id="PTHR43767:SF1">
    <property type="entry name" value="NONRIBOSOMAL PEPTIDE SYNTHASE PES1 (EUROFUNG)-RELATED"/>
    <property type="match status" value="1"/>
</dbReference>
<gene>
    <name evidence="2" type="ORF">BV401_28710</name>
</gene>
<sequence length="498" mass="52362">MTALYQAVREVARRRPDAIAVETTAGERTSYAELLAAADRVAAGLRAHGVAEGRVVVCSGLANDASYMAFLLGVCVAGAAYVPLLADFDAAAVARAVRLTRPVLWVGPENHHRAGVTVPRVELAELSAPGAPATPGIADADVAPPDRAFAPGTFRMLWTSGSTKAPKLVTWRQEPFVRERRRWIASIEATEHDAFFCQHTLDVAHATDLHAFAALLAGARLVLADPGAEPATLLAQLAASGATYTSMLPNHYEDLIAAAGQRPGTDLSRLRRPMCGGAYAGPALIASAAEVLGIHIRHIYGSTEFGLALGNMADEVQTLGGMHEVAGVRARLEPLAGYDWDDLGTLVLTSDCTSDGYVDDDEANAATFRGSDFWTGDVAQRLDGGGFRLLGRVTDLLLATDGPLAAPFLDELIARDCPVAESVSLTADTDSLTNRVLVVLRAAPGTSDDDAVGAVDKLLASHGLTGPVLAFERIPRTVVGKADRALLRSRYLAASSSS</sequence>
<dbReference type="EMBL" id="CP019458">
    <property type="protein sequence ID" value="AQA13805.1"/>
    <property type="molecule type" value="Genomic_DNA"/>
</dbReference>
<dbReference type="Proteomes" id="UP000187851">
    <property type="component" value="Chromosome"/>
</dbReference>
<protein>
    <recommendedName>
        <fullName evidence="1">AMP-dependent synthetase/ligase domain-containing protein</fullName>
    </recommendedName>
</protein>
<accession>A0ABM6HIA7</accession>
<keyword evidence="3" id="KW-1185">Reference proteome</keyword>